<evidence type="ECO:0000256" key="2">
    <source>
        <dbReference type="ARBA" id="ARBA00001936"/>
    </source>
</evidence>
<evidence type="ECO:0000313" key="12">
    <source>
        <dbReference type="EMBL" id="KAG9390327.1"/>
    </source>
</evidence>
<organism evidence="12 13">
    <name type="scientific">Carpediemonas membranifera</name>
    <dbReference type="NCBI Taxonomy" id="201153"/>
    <lineage>
        <taxon>Eukaryota</taxon>
        <taxon>Metamonada</taxon>
        <taxon>Carpediemonas-like organisms</taxon>
        <taxon>Carpediemonas</taxon>
    </lineage>
</organism>
<keyword evidence="6 8" id="KW-0479">Metal-binding</keyword>
<feature type="domain" description="Peptidase M24" evidence="11">
    <location>
        <begin position="87"/>
        <end position="288"/>
    </location>
</feature>
<reference evidence="12" key="1">
    <citation type="submission" date="2021-05" db="EMBL/GenBank/DDBJ databases">
        <title>A free-living protist that lacks canonical eukaryotic 1 DNA replication and segregation systems.</title>
        <authorList>
            <person name="Salas-Leiva D.E."/>
            <person name="Tromer E.C."/>
            <person name="Curtis B.A."/>
            <person name="Jerlstrom-Hultqvist J."/>
            <person name="Kolisko M."/>
            <person name="Yi Z."/>
            <person name="Salas-Leiva J.S."/>
            <person name="Gallot-Lavallee L."/>
            <person name="Kops G.J.P.L."/>
            <person name="Archibald J.M."/>
            <person name="Simpson A.G.B."/>
            <person name="Roger A.J."/>
        </authorList>
    </citation>
    <scope>NUCLEOTIDE SEQUENCE</scope>
    <source>
        <strain evidence="12">BICM</strain>
    </source>
</reference>
<dbReference type="SUPFAM" id="SSF46785">
    <property type="entry name" value="Winged helix' DNA-binding domain"/>
    <property type="match status" value="1"/>
</dbReference>
<dbReference type="PANTHER" id="PTHR45777">
    <property type="entry name" value="METHIONINE AMINOPEPTIDASE 2"/>
    <property type="match status" value="1"/>
</dbReference>
<comment type="subcellular location">
    <subcellularLocation>
        <location evidence="8">Cytoplasm</location>
    </subcellularLocation>
</comment>
<keyword evidence="4 8" id="KW-0031">Aminopeptidase</keyword>
<evidence type="ECO:0000313" key="13">
    <source>
        <dbReference type="Proteomes" id="UP000717585"/>
    </source>
</evidence>
<feature type="binding site" evidence="8">
    <location>
        <position position="389"/>
    </location>
    <ligand>
        <name>a divalent metal cation</name>
        <dbReference type="ChEBI" id="CHEBI:60240"/>
        <label>2</label>
        <note>catalytic</note>
    </ligand>
</feature>
<dbReference type="InterPro" id="IPR036388">
    <property type="entry name" value="WH-like_DNA-bd_sf"/>
</dbReference>
<dbReference type="PANTHER" id="PTHR45777:SF2">
    <property type="entry name" value="METHIONINE AMINOPEPTIDASE 2"/>
    <property type="match status" value="1"/>
</dbReference>
<dbReference type="InterPro" id="IPR036390">
    <property type="entry name" value="WH_DNA-bd_sf"/>
</dbReference>
<feature type="binding site" evidence="8">
    <location>
        <position position="261"/>
    </location>
    <ligand>
        <name>substrate</name>
    </ligand>
</feature>
<dbReference type="Pfam" id="PF00557">
    <property type="entry name" value="Peptidase_M24"/>
    <property type="match status" value="1"/>
</dbReference>
<sequence length="408" mass="45718">MRHGPQSRLESLSATDLKHMAKKKKSTPLYTNGQTTPPSKPVDELYPNNEFPKGLVIPYSEERKALLRENSQAFELDARMYDETLNKLRQGAEVHREIRQYARRKAQPGVKLWDFCVDVEERARDLLRSDGKHSGFTGIAFPTGVSLNEVAAHYTPNPGDDTVIQSSDIMKYDIGMHVDGYVIDSACTMHWKPHFDNLSLASKDATTQATRMAGAEVCLSDIGDLVEEIITSYEVTIDGKTYPLQPIRNLFGHTVGKYQVHAGRSIPNCKNSGIHDRMKVGEMYALETFASTGKGLVHDVANGPVGDCSHYMCHGYYVDNPPAIRMQSAKKLFGFLRKQYSTLAWCPRWIERDGQTNWQIGLKNLVDNEVVNAYPPLADVAGSYTSQHEHTFMVLPDSIEILTAGDDY</sequence>
<dbReference type="InterPro" id="IPR002468">
    <property type="entry name" value="Pept_M24A_MAP2"/>
</dbReference>
<dbReference type="PRINTS" id="PR00599">
    <property type="entry name" value="MAPEPTIDASE"/>
</dbReference>
<dbReference type="GO" id="GO:0004239">
    <property type="term" value="F:initiator methionyl aminopeptidase activity"/>
    <property type="evidence" value="ECO:0007669"/>
    <property type="project" value="UniProtKB-UniRule"/>
</dbReference>
<dbReference type="EC" id="3.4.11.18" evidence="8"/>
<protein>
    <recommendedName>
        <fullName evidence="8">Methionine aminopeptidase 2</fullName>
        <shortName evidence="8">MAP 2</shortName>
        <shortName evidence="8">MetAP 2</shortName>
        <ecNumber evidence="8">3.4.11.18</ecNumber>
    </recommendedName>
    <alternativeName>
        <fullName evidence="8">Peptidase M</fullName>
    </alternativeName>
</protein>
<evidence type="ECO:0000256" key="4">
    <source>
        <dbReference type="ARBA" id="ARBA00022438"/>
    </source>
</evidence>
<dbReference type="GO" id="GO:0005737">
    <property type="term" value="C:cytoplasm"/>
    <property type="evidence" value="ECO:0007669"/>
    <property type="project" value="UniProtKB-SubCell"/>
</dbReference>
<dbReference type="Gene3D" id="3.90.230.10">
    <property type="entry name" value="Creatinase/methionine aminopeptidase superfamily"/>
    <property type="match status" value="1"/>
</dbReference>
<evidence type="ECO:0000256" key="1">
    <source>
        <dbReference type="ARBA" id="ARBA00000294"/>
    </source>
</evidence>
<dbReference type="Gene3D" id="1.10.10.10">
    <property type="entry name" value="Winged helix-like DNA-binding domain superfamily/Winged helix DNA-binding domain"/>
    <property type="match status" value="1"/>
</dbReference>
<evidence type="ECO:0000256" key="10">
    <source>
        <dbReference type="SAM" id="MobiDB-lite"/>
    </source>
</evidence>
<feature type="region of interest" description="Disordered" evidence="10">
    <location>
        <begin position="1"/>
        <end position="43"/>
    </location>
</feature>
<feature type="compositionally biased region" description="Polar residues" evidence="10">
    <location>
        <begin position="28"/>
        <end position="37"/>
    </location>
</feature>
<comment type="cofactor">
    <cofactor evidence="2">
        <name>Mn(2+)</name>
        <dbReference type="ChEBI" id="CHEBI:29035"/>
    </cofactor>
</comment>
<dbReference type="InterPro" id="IPR050247">
    <property type="entry name" value="Met_Aminopeptidase_Type2"/>
</dbReference>
<evidence type="ECO:0000256" key="5">
    <source>
        <dbReference type="ARBA" id="ARBA00022670"/>
    </source>
</evidence>
<evidence type="ECO:0000256" key="7">
    <source>
        <dbReference type="ARBA" id="ARBA00022801"/>
    </source>
</evidence>
<keyword evidence="8" id="KW-0963">Cytoplasm</keyword>
<evidence type="ECO:0000259" key="11">
    <source>
        <dbReference type="Pfam" id="PF00557"/>
    </source>
</evidence>
<comment type="function">
    <text evidence="8 9">Cotranslationally removes the N-terminal methionine from nascent proteins. The N-terminal methionine is often cleaved when the second residue in the primary sequence is small and uncharged (Met-Ala-, Cys, Gly, Pro, Ser, Thr, or Val).</text>
</comment>
<evidence type="ECO:0000256" key="9">
    <source>
        <dbReference type="RuleBase" id="RU003653"/>
    </source>
</evidence>
<dbReference type="GO" id="GO:0006508">
    <property type="term" value="P:proteolysis"/>
    <property type="evidence" value="ECO:0007669"/>
    <property type="project" value="UniProtKB-KW"/>
</dbReference>
<gene>
    <name evidence="12" type="ORF">J8273_7670</name>
</gene>
<comment type="cofactor">
    <cofactor evidence="3">
        <name>Fe(2+)</name>
        <dbReference type="ChEBI" id="CHEBI:29033"/>
    </cofactor>
</comment>
<dbReference type="NCBIfam" id="TIGR00501">
    <property type="entry name" value="met_pdase_II"/>
    <property type="match status" value="1"/>
</dbReference>
<comment type="catalytic activity">
    <reaction evidence="1 8 9">
        <text>Release of N-terminal amino acids, preferentially methionine, from peptides and arylamides.</text>
        <dbReference type="EC" id="3.4.11.18"/>
    </reaction>
</comment>
<evidence type="ECO:0000256" key="8">
    <source>
        <dbReference type="HAMAP-Rule" id="MF_03175"/>
    </source>
</evidence>
<feature type="binding site" evidence="8">
    <location>
        <position position="287"/>
    </location>
    <ligand>
        <name>a divalent metal cation</name>
        <dbReference type="ChEBI" id="CHEBI:60240"/>
        <label>2</label>
        <note>catalytic</note>
    </ligand>
</feature>
<keyword evidence="13" id="KW-1185">Reference proteome</keyword>
<dbReference type="HAMAP" id="MF_03175">
    <property type="entry name" value="MetAP_2_euk"/>
    <property type="match status" value="1"/>
</dbReference>
<dbReference type="EMBL" id="JAHDYR010000064">
    <property type="protein sequence ID" value="KAG9390327.1"/>
    <property type="molecule type" value="Genomic_DNA"/>
</dbReference>
<dbReference type="CDD" id="cd01088">
    <property type="entry name" value="MetAP2"/>
    <property type="match status" value="1"/>
</dbReference>
<name>A0A8J6B5A4_9EUKA</name>
<feature type="binding site" evidence="8">
    <location>
        <position position="253"/>
    </location>
    <ligand>
        <name>a divalent metal cation</name>
        <dbReference type="ChEBI" id="CHEBI:60240"/>
        <label>2</label>
        <note>catalytic</note>
    </ligand>
</feature>
<feature type="binding site" evidence="8">
    <location>
        <position position="153"/>
    </location>
    <ligand>
        <name>substrate</name>
    </ligand>
</feature>
<dbReference type="GO" id="GO:0046872">
    <property type="term" value="F:metal ion binding"/>
    <property type="evidence" value="ECO:0007669"/>
    <property type="project" value="UniProtKB-UniRule"/>
</dbReference>
<dbReference type="OrthoDB" id="7848262at2759"/>
<comment type="similarity">
    <text evidence="8">Belongs to the peptidase M24A family. Methionine aminopeptidase eukaryotic type 2 subfamily.</text>
</comment>
<feature type="binding site" evidence="8">
    <location>
        <position position="173"/>
    </location>
    <ligand>
        <name>a divalent metal cation</name>
        <dbReference type="ChEBI" id="CHEBI:60240"/>
        <label>1</label>
    </ligand>
</feature>
<keyword evidence="5 8" id="KW-0645">Protease</keyword>
<feature type="binding site" evidence="8">
    <location>
        <position position="389"/>
    </location>
    <ligand>
        <name>a divalent metal cation</name>
        <dbReference type="ChEBI" id="CHEBI:60240"/>
        <label>1</label>
    </ligand>
</feature>
<accession>A0A8J6B5A4</accession>
<dbReference type="AlphaFoldDB" id="A0A8J6B5A4"/>
<dbReference type="InterPro" id="IPR001714">
    <property type="entry name" value="Pept_M24_MAP"/>
</dbReference>
<dbReference type="Proteomes" id="UP000717585">
    <property type="component" value="Unassembled WGS sequence"/>
</dbReference>
<evidence type="ECO:0000256" key="3">
    <source>
        <dbReference type="ARBA" id="ARBA00001954"/>
    </source>
</evidence>
<dbReference type="InterPro" id="IPR000994">
    <property type="entry name" value="Pept_M24"/>
</dbReference>
<feature type="binding site" evidence="8">
    <location>
        <position position="184"/>
    </location>
    <ligand>
        <name>a divalent metal cation</name>
        <dbReference type="ChEBI" id="CHEBI:60240"/>
        <label>2</label>
        <note>catalytic</note>
    </ligand>
</feature>
<comment type="caution">
    <text evidence="12">The sequence shown here is derived from an EMBL/GenBank/DDBJ whole genome shotgun (WGS) entry which is preliminary data.</text>
</comment>
<proteinExistence type="inferred from homology"/>
<comment type="cofactor">
    <cofactor evidence="8">
        <name>Co(2+)</name>
        <dbReference type="ChEBI" id="CHEBI:48828"/>
    </cofactor>
    <cofactor evidence="8">
        <name>Zn(2+)</name>
        <dbReference type="ChEBI" id="CHEBI:29105"/>
    </cofactor>
    <cofactor evidence="8">
        <name>Mn(2+)</name>
        <dbReference type="ChEBI" id="CHEBI:29035"/>
    </cofactor>
    <cofactor evidence="8">
        <name>Fe(2+)</name>
        <dbReference type="ChEBI" id="CHEBI:29033"/>
    </cofactor>
    <text evidence="8">Binds 2 divalent metal cations per subunit. Has a high-affinity and a low affinity metal-binding site. The true nature of the physiological cofactor is under debate. The enzyme is active with cobalt, zinc, manganese or divalent iron ions. Most likely, methionine aminopeptidases function as mononuclear Fe(2+)-metalloproteases under physiological conditions, and the catalytically relevant metal-binding site has been assigned to the histidine-containing high-affinity site.</text>
</comment>
<dbReference type="SUPFAM" id="SSF55920">
    <property type="entry name" value="Creatinase/aminopeptidase"/>
    <property type="match status" value="1"/>
</dbReference>
<evidence type="ECO:0000256" key="6">
    <source>
        <dbReference type="ARBA" id="ARBA00022723"/>
    </source>
</evidence>
<dbReference type="InterPro" id="IPR036005">
    <property type="entry name" value="Creatinase/aminopeptidase-like"/>
</dbReference>
<feature type="binding site" evidence="8">
    <location>
        <position position="184"/>
    </location>
    <ligand>
        <name>a divalent metal cation</name>
        <dbReference type="ChEBI" id="CHEBI:60240"/>
        <label>1</label>
    </ligand>
</feature>
<dbReference type="GO" id="GO:0070006">
    <property type="term" value="F:metalloaminopeptidase activity"/>
    <property type="evidence" value="ECO:0007669"/>
    <property type="project" value="UniProtKB-UniRule"/>
</dbReference>
<keyword evidence="7 8" id="KW-0378">Hydrolase</keyword>